<dbReference type="InterPro" id="IPR024822">
    <property type="entry name" value="Coilin"/>
</dbReference>
<evidence type="ECO:0000313" key="4">
    <source>
        <dbReference type="Ensembl" id="ENSCCRP00015017049.1"/>
    </source>
</evidence>
<reference evidence="4" key="1">
    <citation type="submission" date="2025-08" db="UniProtKB">
        <authorList>
            <consortium name="Ensembl"/>
        </authorList>
    </citation>
    <scope>IDENTIFICATION</scope>
</reference>
<proteinExistence type="predicted"/>
<feature type="domain" description="Coilin N-terminal" evidence="2">
    <location>
        <begin position="9"/>
        <end position="152"/>
    </location>
</feature>
<feature type="region of interest" description="Disordered" evidence="1">
    <location>
        <begin position="123"/>
        <end position="342"/>
    </location>
</feature>
<sequence length="585" mass="64474">MASSSLNSIRVRLYFDYPPPATPECRMCWLLVDLNKCRVVADLSSIIKEKLGYSRRTILDLFIEDCYLPSTESIYIVRDNDGIRVKVSSAVYINGAEAYQSSEAQNSKTKKRGREDETQICEGLSKKKKHADAQINDSAPVEDAKKKKKKKKKEVKESATPQKIIETPSSTKNNRKSTFAVPASDKTTRRKTRQPMSSSSDSSEDESHNKAPPPKPKPKQNDAARKPRKESSSSDSSSLDDTEKPKSNIPAQPLPVTPKLSSTTSKPPLQTPQRRESPTDSSSSSSSSPSKVKPTAKKSQVATQPSSSTIQSVSSSVSKEPQDKAESSDSEASEIELVIKKPNLQGMGLKIAGVSPGVSEAAGRDRGHTRGQERGRGRGANRGSGRGGFGRAKGTPWKQDFHHNYENGERQKQNDSLTNESFILQNPPEITPKRDYAALPLLAAPPAVGQKIAFKVQCDMMNDNRYTSVFFLYILVGSVTTCELSVMSFSWISPVLKLLELTENYTPEVSDYKEGKIIAFNPQTKVMELELLSQPQAPAEPGKFDLVYENADGSERVEYAVTHGSQLTERWDSLLEPRLILENVG</sequence>
<dbReference type="Pfam" id="PF15862">
    <property type="entry name" value="Coilin_N"/>
    <property type="match status" value="1"/>
</dbReference>
<feature type="compositionally biased region" description="Gly residues" evidence="1">
    <location>
        <begin position="378"/>
        <end position="391"/>
    </location>
</feature>
<evidence type="ECO:0000259" key="2">
    <source>
        <dbReference type="Pfam" id="PF15862"/>
    </source>
</evidence>
<dbReference type="InterPro" id="IPR031722">
    <property type="entry name" value="Coilin_N"/>
</dbReference>
<dbReference type="Ensembl" id="ENSCCRT00015017663.1">
    <property type="protein sequence ID" value="ENSCCRP00015017049.1"/>
    <property type="gene ID" value="ENSCCRG00015007509.1"/>
</dbReference>
<feature type="compositionally biased region" description="Polar residues" evidence="1">
    <location>
        <begin position="259"/>
        <end position="272"/>
    </location>
</feature>
<name>A0A8C1YMN9_CYPCA</name>
<dbReference type="Proteomes" id="UP000694700">
    <property type="component" value="Unplaced"/>
</dbReference>
<evidence type="ECO:0000259" key="3">
    <source>
        <dbReference type="Pfam" id="PF23086"/>
    </source>
</evidence>
<dbReference type="Pfam" id="PF23086">
    <property type="entry name" value="Tudor_Coilin"/>
    <property type="match status" value="1"/>
</dbReference>
<dbReference type="GO" id="GO:0000387">
    <property type="term" value="P:spliceosomal snRNP assembly"/>
    <property type="evidence" value="ECO:0007669"/>
    <property type="project" value="TreeGrafter"/>
</dbReference>
<dbReference type="GO" id="GO:0030620">
    <property type="term" value="F:U2 snRNA binding"/>
    <property type="evidence" value="ECO:0007669"/>
    <property type="project" value="TreeGrafter"/>
</dbReference>
<dbReference type="PANTHER" id="PTHR15197:SF0">
    <property type="entry name" value="COILIN"/>
    <property type="match status" value="1"/>
</dbReference>
<feature type="compositionally biased region" description="Basic and acidic residues" evidence="1">
    <location>
        <begin position="362"/>
        <end position="376"/>
    </location>
</feature>
<organism evidence="4 5">
    <name type="scientific">Cyprinus carpio</name>
    <name type="common">Common carp</name>
    <dbReference type="NCBI Taxonomy" id="7962"/>
    <lineage>
        <taxon>Eukaryota</taxon>
        <taxon>Metazoa</taxon>
        <taxon>Chordata</taxon>
        <taxon>Craniata</taxon>
        <taxon>Vertebrata</taxon>
        <taxon>Euteleostomi</taxon>
        <taxon>Actinopterygii</taxon>
        <taxon>Neopterygii</taxon>
        <taxon>Teleostei</taxon>
        <taxon>Ostariophysi</taxon>
        <taxon>Cypriniformes</taxon>
        <taxon>Cyprinidae</taxon>
        <taxon>Cyprininae</taxon>
        <taxon>Cyprinus</taxon>
    </lineage>
</organism>
<dbReference type="PANTHER" id="PTHR15197">
    <property type="entry name" value="COILIN P80"/>
    <property type="match status" value="1"/>
</dbReference>
<evidence type="ECO:0000256" key="1">
    <source>
        <dbReference type="SAM" id="MobiDB-lite"/>
    </source>
</evidence>
<dbReference type="GO" id="GO:0030619">
    <property type="term" value="F:U1 snRNA binding"/>
    <property type="evidence" value="ECO:0007669"/>
    <property type="project" value="TreeGrafter"/>
</dbReference>
<feature type="compositionally biased region" description="Basic and acidic residues" evidence="1">
    <location>
        <begin position="219"/>
        <end position="232"/>
    </location>
</feature>
<feature type="compositionally biased region" description="Low complexity" evidence="1">
    <location>
        <begin position="279"/>
        <end position="318"/>
    </location>
</feature>
<dbReference type="AlphaFoldDB" id="A0A8C1YMN9"/>
<feature type="domain" description="Coilin tudor" evidence="3">
    <location>
        <begin position="497"/>
        <end position="565"/>
    </location>
</feature>
<evidence type="ECO:0000313" key="5">
    <source>
        <dbReference type="Proteomes" id="UP000694700"/>
    </source>
</evidence>
<accession>A0A8C1YMN9</accession>
<protein>
    <submittedName>
        <fullName evidence="4">Coilin p80</fullName>
    </submittedName>
</protein>
<feature type="region of interest" description="Disordered" evidence="1">
    <location>
        <begin position="355"/>
        <end position="402"/>
    </location>
</feature>
<dbReference type="GO" id="GO:0015030">
    <property type="term" value="C:Cajal body"/>
    <property type="evidence" value="ECO:0007669"/>
    <property type="project" value="TreeGrafter"/>
</dbReference>
<dbReference type="InterPro" id="IPR056398">
    <property type="entry name" value="Tudor_Coilin"/>
</dbReference>